<evidence type="ECO:0000256" key="5">
    <source>
        <dbReference type="ARBA" id="ARBA00022826"/>
    </source>
</evidence>
<dbReference type="InterPro" id="IPR027359">
    <property type="entry name" value="Volt_channel_dom_sf"/>
</dbReference>
<evidence type="ECO:0000313" key="16">
    <source>
        <dbReference type="Proteomes" id="UP000237819"/>
    </source>
</evidence>
<evidence type="ECO:0000256" key="13">
    <source>
        <dbReference type="SAM" id="Phobius"/>
    </source>
</evidence>
<feature type="domain" description="Ion transport" evidence="14">
    <location>
        <begin position="13"/>
        <end position="224"/>
    </location>
</feature>
<reference evidence="15 16" key="1">
    <citation type="submission" date="2018-02" db="EMBL/GenBank/DDBJ databases">
        <title>Comparative genomes isolates from brazilian mangrove.</title>
        <authorList>
            <person name="Araujo J.E."/>
            <person name="Taketani R.G."/>
            <person name="Silva M.C.P."/>
            <person name="Loureco M.V."/>
            <person name="Andreote F.D."/>
        </authorList>
    </citation>
    <scope>NUCLEOTIDE SEQUENCE [LARGE SCALE GENOMIC DNA]</scope>
    <source>
        <strain evidence="15 16">Nap-Phe MGV</strain>
    </source>
</reference>
<accession>A0A2S8GHX6</accession>
<feature type="transmembrane region" description="Helical" evidence="13">
    <location>
        <begin position="195"/>
        <end position="220"/>
    </location>
</feature>
<dbReference type="Pfam" id="PF00520">
    <property type="entry name" value="Ion_trans"/>
    <property type="match status" value="1"/>
</dbReference>
<keyword evidence="3" id="KW-0633">Potassium transport</keyword>
<protein>
    <submittedName>
        <fullName evidence="15">Ion transporter</fullName>
    </submittedName>
</protein>
<keyword evidence="5" id="KW-0631">Potassium channel</keyword>
<evidence type="ECO:0000259" key="14">
    <source>
        <dbReference type="Pfam" id="PF00520"/>
    </source>
</evidence>
<dbReference type="AlphaFoldDB" id="A0A2S8GHX6"/>
<dbReference type="Proteomes" id="UP000237819">
    <property type="component" value="Unassembled WGS sequence"/>
</dbReference>
<dbReference type="RefSeq" id="WP_105337452.1">
    <property type="nucleotide sequence ID" value="NZ_PUHZ01000021.1"/>
</dbReference>
<keyword evidence="9" id="KW-0406">Ion transport</keyword>
<evidence type="ECO:0000256" key="3">
    <source>
        <dbReference type="ARBA" id="ARBA00022538"/>
    </source>
</evidence>
<dbReference type="GO" id="GO:0005249">
    <property type="term" value="F:voltage-gated potassium channel activity"/>
    <property type="evidence" value="ECO:0007669"/>
    <property type="project" value="InterPro"/>
</dbReference>
<name>A0A2S8GHX6_9BACT</name>
<keyword evidence="10 13" id="KW-0472">Membrane</keyword>
<evidence type="ECO:0000256" key="11">
    <source>
        <dbReference type="ARBA" id="ARBA00023303"/>
    </source>
</evidence>
<keyword evidence="6" id="KW-0851">Voltage-gated channel</keyword>
<sequence>MKPDSQSNRLRALELGIQALIILSLVAFSLETLPNLSPTMSRTLYFFEVFTVIIFSIEYFTRLWLSPHRLKFVFSFLGIIDLLAILPFFLSIGLDLRSIRVVRLFRLTRLLKLARYNKAIRRFHQAILIAREEILLFVSAATILLYLGAVGIYYCESEAQPEEFGSVFHCLWWSVVTLTTVGYGDVYPVTVGGRIFTAALLFVGLGIVAVPTGIISSALVRARELEGQQPTPENQEGETFVSEVARSEETSSS</sequence>
<evidence type="ECO:0000256" key="1">
    <source>
        <dbReference type="ARBA" id="ARBA00004141"/>
    </source>
</evidence>
<dbReference type="OrthoDB" id="9810759at2"/>
<feature type="transmembrane region" description="Helical" evidence="13">
    <location>
        <begin position="134"/>
        <end position="154"/>
    </location>
</feature>
<feature type="region of interest" description="Disordered" evidence="12">
    <location>
        <begin position="226"/>
        <end position="253"/>
    </location>
</feature>
<feature type="transmembrane region" description="Helical" evidence="13">
    <location>
        <begin position="42"/>
        <end position="60"/>
    </location>
</feature>
<keyword evidence="4 13" id="KW-0812">Transmembrane</keyword>
<dbReference type="PRINTS" id="PR00169">
    <property type="entry name" value="KCHANNEL"/>
</dbReference>
<dbReference type="PANTHER" id="PTHR11537:SF254">
    <property type="entry name" value="POTASSIUM VOLTAGE-GATED CHANNEL PROTEIN SHAB"/>
    <property type="match status" value="1"/>
</dbReference>
<dbReference type="Gene3D" id="1.20.120.350">
    <property type="entry name" value="Voltage-gated potassium channels. Chain C"/>
    <property type="match status" value="1"/>
</dbReference>
<keyword evidence="11" id="KW-0407">Ion channel</keyword>
<dbReference type="InterPro" id="IPR028325">
    <property type="entry name" value="VG_K_chnl"/>
</dbReference>
<keyword evidence="8 13" id="KW-1133">Transmembrane helix</keyword>
<evidence type="ECO:0000313" key="15">
    <source>
        <dbReference type="EMBL" id="PQO44053.1"/>
    </source>
</evidence>
<dbReference type="Gene3D" id="1.10.287.70">
    <property type="match status" value="1"/>
</dbReference>
<gene>
    <name evidence="15" type="ORF">C5Y93_21165</name>
</gene>
<evidence type="ECO:0000256" key="9">
    <source>
        <dbReference type="ARBA" id="ARBA00023065"/>
    </source>
</evidence>
<comment type="caution">
    <text evidence="15">The sequence shown here is derived from an EMBL/GenBank/DDBJ whole genome shotgun (WGS) entry which is preliminary data.</text>
</comment>
<dbReference type="GO" id="GO:0001508">
    <property type="term" value="P:action potential"/>
    <property type="evidence" value="ECO:0007669"/>
    <property type="project" value="TreeGrafter"/>
</dbReference>
<evidence type="ECO:0000256" key="10">
    <source>
        <dbReference type="ARBA" id="ARBA00023136"/>
    </source>
</evidence>
<evidence type="ECO:0000256" key="6">
    <source>
        <dbReference type="ARBA" id="ARBA00022882"/>
    </source>
</evidence>
<feature type="transmembrane region" description="Helical" evidence="13">
    <location>
        <begin position="72"/>
        <end position="94"/>
    </location>
</feature>
<feature type="transmembrane region" description="Helical" evidence="13">
    <location>
        <begin position="12"/>
        <end position="30"/>
    </location>
</feature>
<evidence type="ECO:0000256" key="2">
    <source>
        <dbReference type="ARBA" id="ARBA00022448"/>
    </source>
</evidence>
<keyword evidence="7" id="KW-0630">Potassium</keyword>
<dbReference type="GO" id="GO:0008076">
    <property type="term" value="C:voltage-gated potassium channel complex"/>
    <property type="evidence" value="ECO:0007669"/>
    <property type="project" value="InterPro"/>
</dbReference>
<proteinExistence type="predicted"/>
<dbReference type="PANTHER" id="PTHR11537">
    <property type="entry name" value="VOLTAGE-GATED POTASSIUM CHANNEL"/>
    <property type="match status" value="1"/>
</dbReference>
<evidence type="ECO:0000256" key="4">
    <source>
        <dbReference type="ARBA" id="ARBA00022692"/>
    </source>
</evidence>
<organism evidence="15 16">
    <name type="scientific">Blastopirellula marina</name>
    <dbReference type="NCBI Taxonomy" id="124"/>
    <lineage>
        <taxon>Bacteria</taxon>
        <taxon>Pseudomonadati</taxon>
        <taxon>Planctomycetota</taxon>
        <taxon>Planctomycetia</taxon>
        <taxon>Pirellulales</taxon>
        <taxon>Pirellulaceae</taxon>
        <taxon>Blastopirellula</taxon>
    </lineage>
</organism>
<dbReference type="InterPro" id="IPR005821">
    <property type="entry name" value="Ion_trans_dom"/>
</dbReference>
<evidence type="ECO:0000256" key="7">
    <source>
        <dbReference type="ARBA" id="ARBA00022958"/>
    </source>
</evidence>
<feature type="transmembrane region" description="Helical" evidence="13">
    <location>
        <begin position="166"/>
        <end position="183"/>
    </location>
</feature>
<comment type="subcellular location">
    <subcellularLocation>
        <location evidence="1">Membrane</location>
        <topology evidence="1">Multi-pass membrane protein</topology>
    </subcellularLocation>
</comment>
<evidence type="ECO:0000256" key="12">
    <source>
        <dbReference type="SAM" id="MobiDB-lite"/>
    </source>
</evidence>
<dbReference type="SUPFAM" id="SSF81324">
    <property type="entry name" value="Voltage-gated potassium channels"/>
    <property type="match status" value="1"/>
</dbReference>
<keyword evidence="2" id="KW-0813">Transport</keyword>
<evidence type="ECO:0000256" key="8">
    <source>
        <dbReference type="ARBA" id="ARBA00022989"/>
    </source>
</evidence>
<dbReference type="EMBL" id="PUHZ01000021">
    <property type="protein sequence ID" value="PQO44053.1"/>
    <property type="molecule type" value="Genomic_DNA"/>
</dbReference>